<dbReference type="PANTHER" id="PTHR16305">
    <property type="entry name" value="TESTICULAR SOLUBLE ADENYLYL CYCLASE"/>
    <property type="match status" value="1"/>
</dbReference>
<dbReference type="SUPFAM" id="SSF52540">
    <property type="entry name" value="P-loop containing nucleoside triphosphate hydrolases"/>
    <property type="match status" value="1"/>
</dbReference>
<dbReference type="EMBL" id="WXEW01000002">
    <property type="protein sequence ID" value="NAS21906.1"/>
    <property type="molecule type" value="Genomic_DNA"/>
</dbReference>
<dbReference type="Gene3D" id="3.40.50.300">
    <property type="entry name" value="P-loop containing nucleotide triphosphate hydrolases"/>
    <property type="match status" value="1"/>
</dbReference>
<dbReference type="Gene3D" id="1.10.10.10">
    <property type="entry name" value="Winged helix-like DNA-binding domain superfamily/Winged helix DNA-binding domain"/>
    <property type="match status" value="1"/>
</dbReference>
<protein>
    <submittedName>
        <fullName evidence="5">AAA family ATPase</fullName>
    </submittedName>
</protein>
<feature type="region of interest" description="Disordered" evidence="3">
    <location>
        <begin position="89"/>
        <end position="111"/>
    </location>
</feature>
<comment type="caution">
    <text evidence="5">The sequence shown here is derived from an EMBL/GenBank/DDBJ whole genome shotgun (WGS) entry which is preliminary data.</text>
</comment>
<evidence type="ECO:0000256" key="3">
    <source>
        <dbReference type="SAM" id="MobiDB-lite"/>
    </source>
</evidence>
<feature type="domain" description="HTH luxR-type" evidence="4">
    <location>
        <begin position="870"/>
        <end position="935"/>
    </location>
</feature>
<dbReference type="InterPro" id="IPR000792">
    <property type="entry name" value="Tscrpt_reg_LuxR_C"/>
</dbReference>
<dbReference type="SUPFAM" id="SSF46894">
    <property type="entry name" value="C-terminal effector domain of the bipartite response regulators"/>
    <property type="match status" value="1"/>
</dbReference>
<gene>
    <name evidence="5" type="ORF">GT755_09440</name>
</gene>
<dbReference type="InterPro" id="IPR016032">
    <property type="entry name" value="Sig_transdc_resp-reg_C-effctor"/>
</dbReference>
<sequence length="935" mass="99885">MNDHSAPLVGRRDVLNDLRGSLDAIVSGEFRLLALVGEPGAGKTRLLAELERLAGERGCLTLWGRAAEFEQVMPFSALVDALDGHLDDTRHEHLGHQDTPGPHDQGASPQAGHDAQLLASVFPALGATAEPSDDVSALARYRLYRAVAQLLARIARPNGLVLVLDDVHWADDATIEFLDHVSRHSPKAPLLVVVAYRPKQAPPRLALGGSRVTIGPLSEEEAGELLGPNVSRSRKKALYDASEGYPFYLQALARVEAGDLPGSKNDALALELRDLSGDALIVAQGAAVAADEFEAGLAAVAAKVPLSTALDALDELVDRDLVRPGAGGRFRFRHPLVRQAAYESAKAGWRLSAHRRIAERLAEVDAPAPLRAVHVERSAAFGDRDAVDVLVTAARQVATTAPATSAHWLQAALGLLPDTTDRLDLLLELARNQTVSGRLTEARNTAYEVLRLLPRDDYGRRAQAARFCALVERLLDRPGEGRAVLVSELREIPEPRLPAALPMRLRLVAESLMRGDHRAAQAVLDFMPDDGDDPGLRLAIAMLRPMTAYAGHRVEEALRHVAAAQALADATPEIHQLAWMDTVAWMCWSEIWLGQHRPALARFEQAIAAVKATGQTFILTNMLAGLARLNGVLGRIPEGQIAAEESAEIALLLNSGYARVVAMAQQSLLAGAAGDDEDAIRLGHEAATSGVSVSEWPGAQARFAYATALANSGRIDEEAIAAVEEDFAGDRLEEFSMLAFCETMACAHAARNEPKESAAWAERAATMIRPELELTDGLARLARAHATIGPEAEELALTAAEILTKAGHRLDAGRALLRAGVACVDGGRKRAALPHLEAAHEIFTACGARGMAAAAVREQRRAGKRVAAARATGAHGLTGRELEIARLVAEGCSNQQIAARLHISVRTVETHLTRAFEKLGVTSRGGMTAALGQLG</sequence>
<dbReference type="GO" id="GO:0003677">
    <property type="term" value="F:DNA binding"/>
    <property type="evidence" value="ECO:0007669"/>
    <property type="project" value="InterPro"/>
</dbReference>
<dbReference type="GO" id="GO:0004016">
    <property type="term" value="F:adenylate cyclase activity"/>
    <property type="evidence" value="ECO:0007669"/>
    <property type="project" value="TreeGrafter"/>
</dbReference>
<dbReference type="Pfam" id="PF13191">
    <property type="entry name" value="AAA_16"/>
    <property type="match status" value="1"/>
</dbReference>
<dbReference type="CDD" id="cd06170">
    <property type="entry name" value="LuxR_C_like"/>
    <property type="match status" value="1"/>
</dbReference>
<dbReference type="GO" id="GO:0005524">
    <property type="term" value="F:ATP binding"/>
    <property type="evidence" value="ECO:0007669"/>
    <property type="project" value="UniProtKB-KW"/>
</dbReference>
<dbReference type="PRINTS" id="PR00038">
    <property type="entry name" value="HTHLUXR"/>
</dbReference>
<dbReference type="AlphaFoldDB" id="A0A7C9J1K4"/>
<name>A0A7C9J1K4_9ACTN</name>
<keyword evidence="2" id="KW-0067">ATP-binding</keyword>
<organism evidence="5 6">
    <name type="scientific">Herbidospora solisilvae</name>
    <dbReference type="NCBI Taxonomy" id="2696284"/>
    <lineage>
        <taxon>Bacteria</taxon>
        <taxon>Bacillati</taxon>
        <taxon>Actinomycetota</taxon>
        <taxon>Actinomycetes</taxon>
        <taxon>Streptosporangiales</taxon>
        <taxon>Streptosporangiaceae</taxon>
        <taxon>Herbidospora</taxon>
    </lineage>
</organism>
<dbReference type="GO" id="GO:0006355">
    <property type="term" value="P:regulation of DNA-templated transcription"/>
    <property type="evidence" value="ECO:0007669"/>
    <property type="project" value="InterPro"/>
</dbReference>
<evidence type="ECO:0000256" key="1">
    <source>
        <dbReference type="ARBA" id="ARBA00022741"/>
    </source>
</evidence>
<reference evidence="5 6" key="1">
    <citation type="submission" date="2020-01" db="EMBL/GenBank/DDBJ databases">
        <title>Herbidospora sp. NEAU-GS84 nov., a novel actinomycete isolated from soil.</title>
        <authorList>
            <person name="Han L."/>
        </authorList>
    </citation>
    <scope>NUCLEOTIDE SEQUENCE [LARGE SCALE GENOMIC DNA]</scope>
    <source>
        <strain evidence="5 6">NEAU-GS84</strain>
    </source>
</reference>
<evidence type="ECO:0000313" key="5">
    <source>
        <dbReference type="EMBL" id="NAS21906.1"/>
    </source>
</evidence>
<dbReference type="Proteomes" id="UP000479526">
    <property type="component" value="Unassembled WGS sequence"/>
</dbReference>
<proteinExistence type="predicted"/>
<dbReference type="RefSeq" id="WP_161479287.1">
    <property type="nucleotide sequence ID" value="NZ_WXEW01000002.1"/>
</dbReference>
<dbReference type="GO" id="GO:0005737">
    <property type="term" value="C:cytoplasm"/>
    <property type="evidence" value="ECO:0007669"/>
    <property type="project" value="TreeGrafter"/>
</dbReference>
<evidence type="ECO:0000259" key="4">
    <source>
        <dbReference type="PROSITE" id="PS50043"/>
    </source>
</evidence>
<accession>A0A7C9J1K4</accession>
<keyword evidence="1" id="KW-0547">Nucleotide-binding</keyword>
<keyword evidence="6" id="KW-1185">Reference proteome</keyword>
<dbReference type="InterPro" id="IPR036388">
    <property type="entry name" value="WH-like_DNA-bd_sf"/>
</dbReference>
<evidence type="ECO:0000313" key="6">
    <source>
        <dbReference type="Proteomes" id="UP000479526"/>
    </source>
</evidence>
<dbReference type="InterPro" id="IPR027417">
    <property type="entry name" value="P-loop_NTPase"/>
</dbReference>
<dbReference type="PANTHER" id="PTHR16305:SF35">
    <property type="entry name" value="TRANSCRIPTIONAL ACTIVATOR DOMAIN"/>
    <property type="match status" value="1"/>
</dbReference>
<dbReference type="PROSITE" id="PS00622">
    <property type="entry name" value="HTH_LUXR_1"/>
    <property type="match status" value="1"/>
</dbReference>
<evidence type="ECO:0000256" key="2">
    <source>
        <dbReference type="ARBA" id="ARBA00022840"/>
    </source>
</evidence>
<dbReference type="InterPro" id="IPR041664">
    <property type="entry name" value="AAA_16"/>
</dbReference>
<dbReference type="PROSITE" id="PS50043">
    <property type="entry name" value="HTH_LUXR_2"/>
    <property type="match status" value="1"/>
</dbReference>
<dbReference type="Pfam" id="PF00196">
    <property type="entry name" value="GerE"/>
    <property type="match status" value="1"/>
</dbReference>
<dbReference type="SMART" id="SM00421">
    <property type="entry name" value="HTH_LUXR"/>
    <property type="match status" value="1"/>
</dbReference>